<dbReference type="PRINTS" id="PR01008">
    <property type="entry name" value="FLGLRINGFLGH"/>
</dbReference>
<dbReference type="GO" id="GO:0009427">
    <property type="term" value="C:bacterial-type flagellum basal body, distal rod, L ring"/>
    <property type="evidence" value="ECO:0007669"/>
    <property type="project" value="InterPro"/>
</dbReference>
<accession>A0A382NXT4</accession>
<evidence type="ECO:0000313" key="7">
    <source>
        <dbReference type="EMBL" id="SVC65953.1"/>
    </source>
</evidence>
<dbReference type="AlphaFoldDB" id="A0A382NXT4"/>
<name>A0A382NXT4_9ZZZZ</name>
<dbReference type="GO" id="GO:0071973">
    <property type="term" value="P:bacterial-type flagellum-dependent cell motility"/>
    <property type="evidence" value="ECO:0007669"/>
    <property type="project" value="InterPro"/>
</dbReference>
<keyword evidence="6" id="KW-0998">Cell outer membrane</keyword>
<dbReference type="PANTHER" id="PTHR34933">
    <property type="entry name" value="FLAGELLAR L-RING PROTEIN"/>
    <property type="match status" value="1"/>
</dbReference>
<evidence type="ECO:0008006" key="8">
    <source>
        <dbReference type="Google" id="ProtNLM"/>
    </source>
</evidence>
<evidence type="ECO:0000256" key="2">
    <source>
        <dbReference type="ARBA" id="ARBA00004442"/>
    </source>
</evidence>
<evidence type="ECO:0000256" key="6">
    <source>
        <dbReference type="ARBA" id="ARBA00023237"/>
    </source>
</evidence>
<dbReference type="Pfam" id="PF02107">
    <property type="entry name" value="FlgH"/>
    <property type="match status" value="1"/>
</dbReference>
<organism evidence="7">
    <name type="scientific">marine metagenome</name>
    <dbReference type="NCBI Taxonomy" id="408172"/>
    <lineage>
        <taxon>unclassified sequences</taxon>
        <taxon>metagenomes</taxon>
        <taxon>ecological metagenomes</taxon>
    </lineage>
</organism>
<proteinExistence type="predicted"/>
<dbReference type="GO" id="GO:0009279">
    <property type="term" value="C:cell outer membrane"/>
    <property type="evidence" value="ECO:0007669"/>
    <property type="project" value="UniProtKB-SubCell"/>
</dbReference>
<evidence type="ECO:0000256" key="4">
    <source>
        <dbReference type="ARBA" id="ARBA00023136"/>
    </source>
</evidence>
<reference evidence="7" key="1">
    <citation type="submission" date="2018-05" db="EMBL/GenBank/DDBJ databases">
        <authorList>
            <person name="Lanie J.A."/>
            <person name="Ng W.-L."/>
            <person name="Kazmierczak K.M."/>
            <person name="Andrzejewski T.M."/>
            <person name="Davidsen T.M."/>
            <person name="Wayne K.J."/>
            <person name="Tettelin H."/>
            <person name="Glass J.I."/>
            <person name="Rusch D."/>
            <person name="Podicherti R."/>
            <person name="Tsui H.-C.T."/>
            <person name="Winkler M.E."/>
        </authorList>
    </citation>
    <scope>NUCLEOTIDE SEQUENCE</scope>
</reference>
<comment type="subcellular location">
    <subcellularLocation>
        <location evidence="1">Bacterial flagellum</location>
    </subcellularLocation>
    <subcellularLocation>
        <location evidence="2">Cell outer membrane</location>
    </subcellularLocation>
</comment>
<keyword evidence="3" id="KW-0732">Signal</keyword>
<keyword evidence="5" id="KW-0975">Bacterial flagellum</keyword>
<evidence type="ECO:0000256" key="1">
    <source>
        <dbReference type="ARBA" id="ARBA00004365"/>
    </source>
</evidence>
<dbReference type="EMBL" id="UINC01103515">
    <property type="protein sequence ID" value="SVC65953.1"/>
    <property type="molecule type" value="Genomic_DNA"/>
</dbReference>
<sequence>MLSVKKGMQMSALVVALAATASSAQIQSMFADPKANQVGDALTVIIQENASASNRTSTKTAKNSKTAISSTVPGAGNILDFIPLHSLDSGIDNQYTGDASTSRSARLTARMTVTVVGKKPNGDLIIEGVRTLKINGENEAIYVNGSVNPTMVGRDNTVLSSSIADLQIEYTGKGTITQGTRPGVVVRFVNWIF</sequence>
<evidence type="ECO:0000256" key="3">
    <source>
        <dbReference type="ARBA" id="ARBA00022729"/>
    </source>
</evidence>
<evidence type="ECO:0000256" key="5">
    <source>
        <dbReference type="ARBA" id="ARBA00023143"/>
    </source>
</evidence>
<dbReference type="GO" id="GO:0003774">
    <property type="term" value="F:cytoskeletal motor activity"/>
    <property type="evidence" value="ECO:0007669"/>
    <property type="project" value="InterPro"/>
</dbReference>
<protein>
    <recommendedName>
        <fullName evidence="8">Flagellar L-ring protein</fullName>
    </recommendedName>
</protein>
<dbReference type="PANTHER" id="PTHR34933:SF1">
    <property type="entry name" value="FLAGELLAR L-RING PROTEIN"/>
    <property type="match status" value="1"/>
</dbReference>
<dbReference type="InterPro" id="IPR000527">
    <property type="entry name" value="Flag_Lring"/>
</dbReference>
<gene>
    <name evidence="7" type="ORF">METZ01_LOCUS318807</name>
</gene>
<keyword evidence="4" id="KW-0472">Membrane</keyword>